<dbReference type="Proteomes" id="UP000325577">
    <property type="component" value="Linkage Group LG0"/>
</dbReference>
<sequence>MDRAHPETFRHFSVETPTIQLLYLDMICEYLKSYGNVHVWDLDARAIREFRRIFHDFCKVSIDIAWQEKRFDACVVRQSSASIYNQVKEVSAHCVELLKEVQAMTAQLAELEGELSKKEKAFSAVEEEEKKLLEECKGIEASIGDINEDNLVFANLFWPCGHNHGIGEGGSTSRAEVFQLKSSIGRSFEVINDENAGGKGQFILFGSTFSALFLRVLRKGKAEE</sequence>
<keyword evidence="3" id="KW-1185">Reference proteome</keyword>
<feature type="coiled-coil region" evidence="1">
    <location>
        <begin position="94"/>
        <end position="135"/>
    </location>
</feature>
<dbReference type="EMBL" id="CM018031">
    <property type="protein sequence ID" value="KAA8550933.1"/>
    <property type="molecule type" value="Genomic_DNA"/>
</dbReference>
<accession>A0A5J5C6D3</accession>
<organism evidence="2 3">
    <name type="scientific">Nyssa sinensis</name>
    <dbReference type="NCBI Taxonomy" id="561372"/>
    <lineage>
        <taxon>Eukaryota</taxon>
        <taxon>Viridiplantae</taxon>
        <taxon>Streptophyta</taxon>
        <taxon>Embryophyta</taxon>
        <taxon>Tracheophyta</taxon>
        <taxon>Spermatophyta</taxon>
        <taxon>Magnoliopsida</taxon>
        <taxon>eudicotyledons</taxon>
        <taxon>Gunneridae</taxon>
        <taxon>Pentapetalae</taxon>
        <taxon>asterids</taxon>
        <taxon>Cornales</taxon>
        <taxon>Nyssaceae</taxon>
        <taxon>Nyssa</taxon>
    </lineage>
</organism>
<evidence type="ECO:0000256" key="1">
    <source>
        <dbReference type="SAM" id="Coils"/>
    </source>
</evidence>
<evidence type="ECO:0000313" key="2">
    <source>
        <dbReference type="EMBL" id="KAA8550933.1"/>
    </source>
</evidence>
<proteinExistence type="predicted"/>
<name>A0A5J5C6D3_9ASTE</name>
<gene>
    <name evidence="2" type="ORF">F0562_002617</name>
</gene>
<reference evidence="2 3" key="1">
    <citation type="submission" date="2019-09" db="EMBL/GenBank/DDBJ databases">
        <title>A chromosome-level genome assembly of the Chinese tupelo Nyssa sinensis.</title>
        <authorList>
            <person name="Yang X."/>
            <person name="Kang M."/>
            <person name="Yang Y."/>
            <person name="Xiong H."/>
            <person name="Wang M."/>
            <person name="Zhang Z."/>
            <person name="Wang Z."/>
            <person name="Wu H."/>
            <person name="Ma T."/>
            <person name="Liu J."/>
            <person name="Xi Z."/>
        </authorList>
    </citation>
    <scope>NUCLEOTIDE SEQUENCE [LARGE SCALE GENOMIC DNA]</scope>
    <source>
        <strain evidence="2">J267</strain>
        <tissue evidence="2">Leaf</tissue>
    </source>
</reference>
<keyword evidence="1" id="KW-0175">Coiled coil</keyword>
<protein>
    <submittedName>
        <fullName evidence="2">Uncharacterized protein</fullName>
    </submittedName>
</protein>
<dbReference type="SUPFAM" id="SSF90257">
    <property type="entry name" value="Myosin rod fragments"/>
    <property type="match status" value="1"/>
</dbReference>
<evidence type="ECO:0000313" key="3">
    <source>
        <dbReference type="Proteomes" id="UP000325577"/>
    </source>
</evidence>
<dbReference type="AlphaFoldDB" id="A0A5J5C6D3"/>